<keyword evidence="1" id="KW-0812">Transmembrane</keyword>
<protein>
    <submittedName>
        <fullName evidence="2">Uncharacterized protein</fullName>
    </submittedName>
</protein>
<evidence type="ECO:0000313" key="3">
    <source>
        <dbReference type="Proteomes" id="UP000233551"/>
    </source>
</evidence>
<keyword evidence="1" id="KW-1133">Transmembrane helix</keyword>
<feature type="transmembrane region" description="Helical" evidence="1">
    <location>
        <begin position="148"/>
        <end position="171"/>
    </location>
</feature>
<evidence type="ECO:0000256" key="1">
    <source>
        <dbReference type="SAM" id="Phobius"/>
    </source>
</evidence>
<keyword evidence="1" id="KW-0472">Membrane</keyword>
<sequence>MARQVWDGLHNRLVERSRVMYRDIKVELPHRKLEDQGVEKCLHNCKLLADQLKEIGKPIDDEDLITFAIAGLPREYESFITYNANDPSPISFDLTWLFRYPHNPEDMVVVADSNTVETMAENPIEGVLEVVVDSMGMVLVVDTSHGRVFLGIPMAMEVLVVATIAMVVEVLQQLLMAVDNRTNSRT</sequence>
<keyword evidence="3" id="KW-1185">Reference proteome</keyword>
<proteinExistence type="predicted"/>
<evidence type="ECO:0000313" key="2">
    <source>
        <dbReference type="EMBL" id="PKI53107.1"/>
    </source>
</evidence>
<accession>A0A2I0JA32</accession>
<dbReference type="Proteomes" id="UP000233551">
    <property type="component" value="Unassembled WGS sequence"/>
</dbReference>
<dbReference type="PANTHER" id="PTHR47481:SF31">
    <property type="entry name" value="OS01G0873500 PROTEIN"/>
    <property type="match status" value="1"/>
</dbReference>
<organism evidence="2 3">
    <name type="scientific">Punica granatum</name>
    <name type="common">Pomegranate</name>
    <dbReference type="NCBI Taxonomy" id="22663"/>
    <lineage>
        <taxon>Eukaryota</taxon>
        <taxon>Viridiplantae</taxon>
        <taxon>Streptophyta</taxon>
        <taxon>Embryophyta</taxon>
        <taxon>Tracheophyta</taxon>
        <taxon>Spermatophyta</taxon>
        <taxon>Magnoliopsida</taxon>
        <taxon>eudicotyledons</taxon>
        <taxon>Gunneridae</taxon>
        <taxon>Pentapetalae</taxon>
        <taxon>rosids</taxon>
        <taxon>malvids</taxon>
        <taxon>Myrtales</taxon>
        <taxon>Lythraceae</taxon>
        <taxon>Punica</taxon>
    </lineage>
</organism>
<name>A0A2I0JA32_PUNGR</name>
<dbReference type="PANTHER" id="PTHR47481">
    <property type="match status" value="1"/>
</dbReference>
<gene>
    <name evidence="2" type="ORF">CRG98_026496</name>
</gene>
<reference evidence="2 3" key="1">
    <citation type="submission" date="2017-11" db="EMBL/GenBank/DDBJ databases">
        <title>De-novo sequencing of pomegranate (Punica granatum L.) genome.</title>
        <authorList>
            <person name="Akparov Z."/>
            <person name="Amiraslanov A."/>
            <person name="Hajiyeva S."/>
            <person name="Abbasov M."/>
            <person name="Kaur K."/>
            <person name="Hamwieh A."/>
            <person name="Solovyev V."/>
            <person name="Salamov A."/>
            <person name="Braich B."/>
            <person name="Kosarev P."/>
            <person name="Mahmoud A."/>
            <person name="Hajiyev E."/>
            <person name="Babayeva S."/>
            <person name="Izzatullayeva V."/>
            <person name="Mammadov A."/>
            <person name="Mammadov A."/>
            <person name="Sharifova S."/>
            <person name="Ojaghi J."/>
            <person name="Eynullazada K."/>
            <person name="Bayramov B."/>
            <person name="Abdulazimova A."/>
            <person name="Shahmuradov I."/>
        </authorList>
    </citation>
    <scope>NUCLEOTIDE SEQUENCE [LARGE SCALE GENOMIC DNA]</scope>
    <source>
        <strain evidence="3">cv. AG2017</strain>
        <tissue evidence="2">Leaf</tissue>
    </source>
</reference>
<dbReference type="EMBL" id="PGOL01001881">
    <property type="protein sequence ID" value="PKI53107.1"/>
    <property type="molecule type" value="Genomic_DNA"/>
</dbReference>
<dbReference type="AlphaFoldDB" id="A0A2I0JA32"/>
<comment type="caution">
    <text evidence="2">The sequence shown here is derived from an EMBL/GenBank/DDBJ whole genome shotgun (WGS) entry which is preliminary data.</text>
</comment>
<dbReference type="Pfam" id="PF14223">
    <property type="entry name" value="Retrotran_gag_2"/>
    <property type="match status" value="1"/>
</dbReference>